<organism evidence="2">
    <name type="scientific">viral metagenome</name>
    <dbReference type="NCBI Taxonomy" id="1070528"/>
    <lineage>
        <taxon>unclassified sequences</taxon>
        <taxon>metagenomes</taxon>
        <taxon>organismal metagenomes</taxon>
    </lineage>
</organism>
<feature type="compositionally biased region" description="Low complexity" evidence="1">
    <location>
        <begin position="43"/>
        <end position="116"/>
    </location>
</feature>
<name>A0A6C0K9R3_9ZZZZ</name>
<evidence type="ECO:0000256" key="1">
    <source>
        <dbReference type="SAM" id="MobiDB-lite"/>
    </source>
</evidence>
<feature type="compositionally biased region" description="Basic residues" evidence="1">
    <location>
        <begin position="272"/>
        <end position="281"/>
    </location>
</feature>
<reference evidence="2" key="1">
    <citation type="journal article" date="2020" name="Nature">
        <title>Giant virus diversity and host interactions through global metagenomics.</title>
        <authorList>
            <person name="Schulz F."/>
            <person name="Roux S."/>
            <person name="Paez-Espino D."/>
            <person name="Jungbluth S."/>
            <person name="Walsh D.A."/>
            <person name="Denef V.J."/>
            <person name="McMahon K.D."/>
            <person name="Konstantinidis K.T."/>
            <person name="Eloe-Fadrosh E.A."/>
            <person name="Kyrpides N.C."/>
            <person name="Woyke T."/>
        </authorList>
    </citation>
    <scope>NUCLEOTIDE SEQUENCE</scope>
    <source>
        <strain evidence="2">GVMAG-S-1101172-89</strain>
    </source>
</reference>
<feature type="compositionally biased region" description="Basic and acidic residues" evidence="1">
    <location>
        <begin position="117"/>
        <end position="131"/>
    </location>
</feature>
<feature type="compositionally biased region" description="Polar residues" evidence="1">
    <location>
        <begin position="1"/>
        <end position="20"/>
    </location>
</feature>
<feature type="region of interest" description="Disordered" evidence="1">
    <location>
        <begin position="247"/>
        <end position="290"/>
    </location>
</feature>
<proteinExistence type="predicted"/>
<sequence length="290" mass="31554">MEEINPTTKMSEESTTTIGDSTLSSSERTSVSNNASFPNGTPSASSSNETSIASSSNGTPSASSSNETSIASSSNGTSIASSSNGTSIASSSNGTSIASFTNGTPSASSSRISPAAVKERSKKQQESDKKAAEMLEEMRILYSREFANIPVENRPKPPSWAARAAIYKNKNDREKYFQELIQGSRNSLEMKTSSNYKMSEGNTTTLVDNIITSLKRLTEDAKTLKRSMTRRGNNIFSKRIKNSNISINNSNISENNRESQYELTTPIQSLPRTKKRKRPHSRLPPPPLNF</sequence>
<protein>
    <submittedName>
        <fullName evidence="2">Uncharacterized protein</fullName>
    </submittedName>
</protein>
<feature type="region of interest" description="Disordered" evidence="1">
    <location>
        <begin position="1"/>
        <end position="131"/>
    </location>
</feature>
<feature type="compositionally biased region" description="Polar residues" evidence="1">
    <location>
        <begin position="261"/>
        <end position="271"/>
    </location>
</feature>
<evidence type="ECO:0000313" key="2">
    <source>
        <dbReference type="EMBL" id="QHU12998.1"/>
    </source>
</evidence>
<accession>A0A6C0K9R3</accession>
<dbReference type="EMBL" id="MN740812">
    <property type="protein sequence ID" value="QHU12998.1"/>
    <property type="molecule type" value="Genomic_DNA"/>
</dbReference>
<feature type="compositionally biased region" description="Low complexity" evidence="1">
    <location>
        <begin position="21"/>
        <end position="36"/>
    </location>
</feature>
<dbReference type="AlphaFoldDB" id="A0A6C0K9R3"/>